<organism evidence="6">
    <name type="scientific">marine sediment metagenome</name>
    <dbReference type="NCBI Taxonomy" id="412755"/>
    <lineage>
        <taxon>unclassified sequences</taxon>
        <taxon>metagenomes</taxon>
        <taxon>ecological metagenomes</taxon>
    </lineage>
</organism>
<dbReference type="PANTHER" id="PTHR43742">
    <property type="entry name" value="TRIMETHYLAMINE-N-OXIDE REDUCTASE"/>
    <property type="match status" value="1"/>
</dbReference>
<name>X0SVF9_9ZZZZ</name>
<keyword evidence="3" id="KW-0408">Iron</keyword>
<dbReference type="SUPFAM" id="SSF53706">
    <property type="entry name" value="Formate dehydrogenase/DMSO reductase, domains 1-3"/>
    <property type="match status" value="1"/>
</dbReference>
<dbReference type="PANTHER" id="PTHR43742:SF3">
    <property type="entry name" value="DIMETHYL SULFOXIDE REDUCTASE DMSA"/>
    <property type="match status" value="1"/>
</dbReference>
<dbReference type="GO" id="GO:0030151">
    <property type="term" value="F:molybdenum ion binding"/>
    <property type="evidence" value="ECO:0007669"/>
    <property type="project" value="TreeGrafter"/>
</dbReference>
<evidence type="ECO:0000313" key="6">
    <source>
        <dbReference type="EMBL" id="GAF79917.1"/>
    </source>
</evidence>
<evidence type="ECO:0000256" key="3">
    <source>
        <dbReference type="ARBA" id="ARBA00023004"/>
    </source>
</evidence>
<keyword evidence="2" id="KW-0479">Metal-binding</keyword>
<dbReference type="SMART" id="SM00926">
    <property type="entry name" value="Molybdop_Fe4S4"/>
    <property type="match status" value="1"/>
</dbReference>
<comment type="caution">
    <text evidence="6">The sequence shown here is derived from an EMBL/GenBank/DDBJ whole genome shotgun (WGS) entry which is preliminary data.</text>
</comment>
<feature type="domain" description="4Fe-4S Mo/W bis-MGD-type" evidence="5">
    <location>
        <begin position="13"/>
        <end position="69"/>
    </location>
</feature>
<proteinExistence type="predicted"/>
<dbReference type="Gene3D" id="3.40.228.10">
    <property type="entry name" value="Dimethylsulfoxide Reductase, domain 2"/>
    <property type="match status" value="1"/>
</dbReference>
<evidence type="ECO:0000259" key="5">
    <source>
        <dbReference type="PROSITE" id="PS51669"/>
    </source>
</evidence>
<dbReference type="GO" id="GO:0051539">
    <property type="term" value="F:4 iron, 4 sulfur cluster binding"/>
    <property type="evidence" value="ECO:0007669"/>
    <property type="project" value="UniProtKB-KW"/>
</dbReference>
<dbReference type="EMBL" id="BARS01000608">
    <property type="protein sequence ID" value="GAF79917.1"/>
    <property type="molecule type" value="Genomic_DNA"/>
</dbReference>
<keyword evidence="4" id="KW-0411">Iron-sulfur</keyword>
<dbReference type="Pfam" id="PF04879">
    <property type="entry name" value="Molybdop_Fe4S4"/>
    <property type="match status" value="1"/>
</dbReference>
<dbReference type="PROSITE" id="PS00551">
    <property type="entry name" value="MOLYBDOPTERIN_PROK_1"/>
    <property type="match status" value="1"/>
</dbReference>
<sequence length="375" mass="41309">MINNKAEMDEDSEKIINTGCCHDCGGRCVLKAHVKNGKITRIETDNEKEPQLRACSRGRAYRQRVYSEERLKYPLRRVGERGEGKFERISWEDALNHVASKILGIKKKYGNSAILFVPGGGNQGMLHGVTPVGLMLNQIGGYTRMWGIPSYEGALFASMATYGTMMTGSARDDLLNSNLIIMWGWNPANTVWDPGTSLWLARAREKGIKIIAVDPIFTDSAAVLANDWIPIRPGTDTAMLIAMAYVIITENLQDQRFIEKYTVGYDAYKDYVLGSEDGQPKTPRWAEEITTVSEQTIIDLAREYATSKPAALIAGWGPARAAFGEQYSRAANVLCAITGNIGINGGYASGFMRAYSSRESIGSTGKKKEGPIKQL</sequence>
<evidence type="ECO:0000256" key="4">
    <source>
        <dbReference type="ARBA" id="ARBA00023014"/>
    </source>
</evidence>
<evidence type="ECO:0000256" key="2">
    <source>
        <dbReference type="ARBA" id="ARBA00022723"/>
    </source>
</evidence>
<dbReference type="Pfam" id="PF00384">
    <property type="entry name" value="Molybdopterin"/>
    <property type="match status" value="1"/>
</dbReference>
<dbReference type="InterPro" id="IPR006963">
    <property type="entry name" value="Mopterin_OxRdtase_4Fe-4S_dom"/>
</dbReference>
<dbReference type="InterPro" id="IPR050612">
    <property type="entry name" value="Prok_Mopterin_Oxidored"/>
</dbReference>
<dbReference type="InterPro" id="IPR027467">
    <property type="entry name" value="MopterinOxRdtase_cofactor_BS"/>
</dbReference>
<dbReference type="AlphaFoldDB" id="X0SVF9"/>
<keyword evidence="1" id="KW-0004">4Fe-4S</keyword>
<dbReference type="Gene3D" id="3.40.50.740">
    <property type="match status" value="1"/>
</dbReference>
<dbReference type="PROSITE" id="PS51669">
    <property type="entry name" value="4FE4S_MOW_BIS_MGD"/>
    <property type="match status" value="1"/>
</dbReference>
<dbReference type="GO" id="GO:0016491">
    <property type="term" value="F:oxidoreductase activity"/>
    <property type="evidence" value="ECO:0007669"/>
    <property type="project" value="InterPro"/>
</dbReference>
<dbReference type="GO" id="GO:0009055">
    <property type="term" value="F:electron transfer activity"/>
    <property type="evidence" value="ECO:0007669"/>
    <property type="project" value="TreeGrafter"/>
</dbReference>
<dbReference type="Gene3D" id="2.20.25.90">
    <property type="entry name" value="ADC-like domains"/>
    <property type="match status" value="1"/>
</dbReference>
<dbReference type="GO" id="GO:0030288">
    <property type="term" value="C:outer membrane-bounded periplasmic space"/>
    <property type="evidence" value="ECO:0007669"/>
    <property type="project" value="TreeGrafter"/>
</dbReference>
<gene>
    <name evidence="6" type="ORF">S01H1_01410</name>
</gene>
<evidence type="ECO:0000256" key="1">
    <source>
        <dbReference type="ARBA" id="ARBA00022485"/>
    </source>
</evidence>
<accession>X0SVF9</accession>
<feature type="non-terminal residue" evidence="6">
    <location>
        <position position="375"/>
    </location>
</feature>
<dbReference type="GO" id="GO:0009061">
    <property type="term" value="P:anaerobic respiration"/>
    <property type="evidence" value="ECO:0007669"/>
    <property type="project" value="TreeGrafter"/>
</dbReference>
<protein>
    <recommendedName>
        <fullName evidence="5">4Fe-4S Mo/W bis-MGD-type domain-containing protein</fullName>
    </recommendedName>
</protein>
<reference evidence="6" key="1">
    <citation type="journal article" date="2014" name="Front. Microbiol.">
        <title>High frequency of phylogenetically diverse reductive dehalogenase-homologous genes in deep subseafloor sedimentary metagenomes.</title>
        <authorList>
            <person name="Kawai M."/>
            <person name="Futagami T."/>
            <person name="Toyoda A."/>
            <person name="Takaki Y."/>
            <person name="Nishi S."/>
            <person name="Hori S."/>
            <person name="Arai W."/>
            <person name="Tsubouchi T."/>
            <person name="Morono Y."/>
            <person name="Uchiyama I."/>
            <person name="Ito T."/>
            <person name="Fujiyama A."/>
            <person name="Inagaki F."/>
            <person name="Takami H."/>
        </authorList>
    </citation>
    <scope>NUCLEOTIDE SEQUENCE</scope>
    <source>
        <strain evidence="6">Expedition CK06-06</strain>
    </source>
</reference>
<dbReference type="InterPro" id="IPR006656">
    <property type="entry name" value="Mopterin_OxRdtase"/>
</dbReference>